<dbReference type="SUPFAM" id="SSF52309">
    <property type="entry name" value="N-(deoxy)ribosyltransferase-like"/>
    <property type="match status" value="1"/>
</dbReference>
<reference evidence="1" key="1">
    <citation type="journal article" date="2021" name="Proc. Natl. Acad. Sci. U.S.A.">
        <title>A Catalog of Tens of Thousands of Viruses from Human Metagenomes Reveals Hidden Associations with Chronic Diseases.</title>
        <authorList>
            <person name="Tisza M.J."/>
            <person name="Buck C.B."/>
        </authorList>
    </citation>
    <scope>NUCLEOTIDE SEQUENCE</scope>
    <source>
        <strain evidence="1">Ctpbb7</strain>
    </source>
</reference>
<dbReference type="InterPro" id="IPR025518">
    <property type="entry name" value="DUF4406"/>
</dbReference>
<protein>
    <submittedName>
        <fullName evidence="1">Blasticidin M</fullName>
    </submittedName>
</protein>
<dbReference type="Pfam" id="PF14359">
    <property type="entry name" value="DUF4406"/>
    <property type="match status" value="1"/>
</dbReference>
<dbReference type="Gene3D" id="3.40.50.450">
    <property type="match status" value="1"/>
</dbReference>
<dbReference type="EMBL" id="BK015035">
    <property type="protein sequence ID" value="DAD88115.1"/>
    <property type="molecule type" value="Genomic_DNA"/>
</dbReference>
<name>A0A8S5N1V3_9CAUD</name>
<accession>A0A8S5N1V3</accession>
<evidence type="ECO:0000313" key="1">
    <source>
        <dbReference type="EMBL" id="DAD88115.1"/>
    </source>
</evidence>
<organism evidence="1">
    <name type="scientific">Siphoviridae sp. ctpbb7</name>
    <dbReference type="NCBI Taxonomy" id="2826465"/>
    <lineage>
        <taxon>Viruses</taxon>
        <taxon>Duplodnaviria</taxon>
        <taxon>Heunggongvirae</taxon>
        <taxon>Uroviricota</taxon>
        <taxon>Caudoviricetes</taxon>
    </lineage>
</organism>
<proteinExistence type="predicted"/>
<sequence>MRIYLSGPITEVNDYMYKFGDAEEYLEEKYTDAAVVNPARILSQLPKEWSYEECMDICLRLLDRCDTIYMLDGWQQSKGANREYGYALAKDMLIIKEDK</sequence>